<protein>
    <recommendedName>
        <fullName evidence="3">CopG family transcriptional regulator</fullName>
    </recommendedName>
</protein>
<sequence>MTIRRKRRLQIWIEPELDDAIQDVVARYRANGRPAKKTEIIERLLRDGFRFWAREDQVSNRIEAALAQVIDHAVMTRAMQNAALYNDLDGDEEAYQRALAQVEQMKAQIHVAE</sequence>
<proteinExistence type="predicted"/>
<evidence type="ECO:0000313" key="2">
    <source>
        <dbReference type="Proteomes" id="UP000595197"/>
    </source>
</evidence>
<dbReference type="Proteomes" id="UP000595197">
    <property type="component" value="Plasmid pTT6-5"/>
</dbReference>
<reference evidence="1" key="1">
    <citation type="submission" date="2021-02" db="EMBL/GenBank/DDBJ databases">
        <title>Skermanella TT6 skin isolate.</title>
        <authorList>
            <person name="Lee K."/>
            <person name="Ganzorig M."/>
        </authorList>
    </citation>
    <scope>NUCLEOTIDE SEQUENCE</scope>
    <source>
        <strain evidence="1">TT6</strain>
    </source>
</reference>
<name>A0ABX7BJ00_9PROT</name>
<gene>
    <name evidence="1" type="ORF">IGS68_35250</name>
</gene>
<evidence type="ECO:0000313" key="1">
    <source>
        <dbReference type="EMBL" id="QQP94070.2"/>
    </source>
</evidence>
<organism evidence="1 2">
    <name type="scientific">Skermanella cutis</name>
    <dbReference type="NCBI Taxonomy" id="2775420"/>
    <lineage>
        <taxon>Bacteria</taxon>
        <taxon>Pseudomonadati</taxon>
        <taxon>Pseudomonadota</taxon>
        <taxon>Alphaproteobacteria</taxon>
        <taxon>Rhodospirillales</taxon>
        <taxon>Azospirillaceae</taxon>
        <taxon>Skermanella</taxon>
    </lineage>
</organism>
<evidence type="ECO:0008006" key="3">
    <source>
        <dbReference type="Google" id="ProtNLM"/>
    </source>
</evidence>
<geneLocation type="plasmid" evidence="1 2">
    <name>pTT6-5</name>
</geneLocation>
<keyword evidence="2" id="KW-1185">Reference proteome</keyword>
<dbReference type="RefSeq" id="WP_206379365.1">
    <property type="nucleotide sequence ID" value="NZ_CP067425.2"/>
</dbReference>
<keyword evidence="1" id="KW-0614">Plasmid</keyword>
<dbReference type="EMBL" id="CP067425">
    <property type="protein sequence ID" value="QQP94070.2"/>
    <property type="molecule type" value="Genomic_DNA"/>
</dbReference>
<accession>A0ABX7BJ00</accession>